<sequence length="354" mass="40222">MDNECCGVCGNQGHGFHFGITACRACSSFFRRSIAEQKKYRCRLKNQCVIKNGLRNQCRACRFQKCIESGMKTDAKLKEYTASNIDAASSSSNNANTNTIIHRSCSTLNVLIEGIHNYKASEKSLFTVNHPDQIFNPLKKFEVLTEEEYPAILKGSISLIFSMLNECYPFFKDATQTVKLKIIKEMYHEFYVLYQGVQTCHYFTEADKKLFAHYGYCLPFDLSGFFKKPNLTVNNLLEPMMEIIIKLVRKIRALKLTEADLAVLCAIIVCEQASNMKIPGDAIDDFRQEILADYNYHSLMTYGLNNSGIRIAKLFCLLSDAKCIALKIVEFHSIAKIFIAEFSDHWDQAVGEVS</sequence>
<accession>A0AC34Q2L4</accession>
<protein>
    <submittedName>
        <fullName evidence="2">Uncharacterized protein</fullName>
    </submittedName>
</protein>
<dbReference type="WBParaSite" id="JU765_v2.g12306.t1">
    <property type="protein sequence ID" value="JU765_v2.g12306.t1"/>
    <property type="gene ID" value="JU765_v2.g12306"/>
</dbReference>
<proteinExistence type="predicted"/>
<dbReference type="Proteomes" id="UP000887576">
    <property type="component" value="Unplaced"/>
</dbReference>
<name>A0AC34Q2L4_9BILA</name>
<reference evidence="2" key="1">
    <citation type="submission" date="2022-11" db="UniProtKB">
        <authorList>
            <consortium name="WormBaseParasite"/>
        </authorList>
    </citation>
    <scope>IDENTIFICATION</scope>
</reference>
<organism evidence="1 2">
    <name type="scientific">Panagrolaimus sp. JU765</name>
    <dbReference type="NCBI Taxonomy" id="591449"/>
    <lineage>
        <taxon>Eukaryota</taxon>
        <taxon>Metazoa</taxon>
        <taxon>Ecdysozoa</taxon>
        <taxon>Nematoda</taxon>
        <taxon>Chromadorea</taxon>
        <taxon>Rhabditida</taxon>
        <taxon>Tylenchina</taxon>
        <taxon>Panagrolaimomorpha</taxon>
        <taxon>Panagrolaimoidea</taxon>
        <taxon>Panagrolaimidae</taxon>
        <taxon>Panagrolaimus</taxon>
    </lineage>
</organism>
<evidence type="ECO:0000313" key="1">
    <source>
        <dbReference type="Proteomes" id="UP000887576"/>
    </source>
</evidence>
<evidence type="ECO:0000313" key="2">
    <source>
        <dbReference type="WBParaSite" id="JU765_v2.g12306.t1"/>
    </source>
</evidence>